<dbReference type="InterPro" id="IPR055231">
    <property type="entry name" value="2AA_helical"/>
</dbReference>
<reference evidence="12" key="1">
    <citation type="submission" date="2022-06" db="EMBL/GenBank/DDBJ databases">
        <authorList>
            <consortium name="SYNGENTA / RWTH Aachen University"/>
        </authorList>
    </citation>
    <scope>NUCLEOTIDE SEQUENCE</scope>
</reference>
<dbReference type="GO" id="GO:0016236">
    <property type="term" value="P:macroautophagy"/>
    <property type="evidence" value="ECO:0007669"/>
    <property type="project" value="InterPro"/>
</dbReference>
<dbReference type="PROSITE" id="PS00108">
    <property type="entry name" value="PROTEIN_KINASE_ST"/>
    <property type="match status" value="1"/>
</dbReference>
<keyword evidence="7 12" id="KW-0418">Kinase</keyword>
<dbReference type="GO" id="GO:0045324">
    <property type="term" value="P:late endosome to vacuole transport"/>
    <property type="evidence" value="ECO:0007669"/>
    <property type="project" value="InterPro"/>
</dbReference>
<dbReference type="GO" id="GO:0005770">
    <property type="term" value="C:late endosome"/>
    <property type="evidence" value="ECO:0007669"/>
    <property type="project" value="TreeGrafter"/>
</dbReference>
<keyword evidence="5" id="KW-0677">Repeat</keyword>
<dbReference type="GO" id="GO:0005524">
    <property type="term" value="F:ATP binding"/>
    <property type="evidence" value="ECO:0007669"/>
    <property type="project" value="UniProtKB-KW"/>
</dbReference>
<dbReference type="EMBL" id="CALTRL010005833">
    <property type="protein sequence ID" value="CAH7687086.1"/>
    <property type="molecule type" value="Genomic_DNA"/>
</dbReference>
<evidence type="ECO:0000256" key="10">
    <source>
        <dbReference type="SAM" id="MobiDB-lite"/>
    </source>
</evidence>
<evidence type="ECO:0000313" key="12">
    <source>
        <dbReference type="EMBL" id="CAH7687086.1"/>
    </source>
</evidence>
<keyword evidence="13" id="KW-1185">Reference proteome</keyword>
<keyword evidence="4" id="KW-0808">Transferase</keyword>
<dbReference type="PANTHER" id="PTHR17583:SF0">
    <property type="entry name" value="PHOSPHOINOSITIDE 3-KINASE REGULATORY SUBUNIT 4"/>
    <property type="match status" value="1"/>
</dbReference>
<feature type="compositionally biased region" description="Polar residues" evidence="10">
    <location>
        <begin position="336"/>
        <end position="354"/>
    </location>
</feature>
<dbReference type="PROSITE" id="PS50082">
    <property type="entry name" value="WD_REPEATS_2"/>
    <property type="match status" value="1"/>
</dbReference>
<feature type="repeat" description="WD" evidence="9">
    <location>
        <begin position="1221"/>
        <end position="1253"/>
    </location>
</feature>
<dbReference type="SUPFAM" id="SSF56112">
    <property type="entry name" value="Protein kinase-like (PK-like)"/>
    <property type="match status" value="1"/>
</dbReference>
<evidence type="ECO:0000256" key="2">
    <source>
        <dbReference type="ARBA" id="ARBA00022527"/>
    </source>
</evidence>
<evidence type="ECO:0000256" key="4">
    <source>
        <dbReference type="ARBA" id="ARBA00022679"/>
    </source>
</evidence>
<dbReference type="Pfam" id="PF00069">
    <property type="entry name" value="Pkinase"/>
    <property type="match status" value="1"/>
</dbReference>
<dbReference type="GO" id="GO:0071561">
    <property type="term" value="C:nucleus-vacuole junction"/>
    <property type="evidence" value="ECO:0007669"/>
    <property type="project" value="TreeGrafter"/>
</dbReference>
<keyword evidence="3 9" id="KW-0853">WD repeat</keyword>
<dbReference type="Pfam" id="PF22956">
    <property type="entry name" value="VPS15-like_hel"/>
    <property type="match status" value="1"/>
</dbReference>
<dbReference type="InterPro" id="IPR008271">
    <property type="entry name" value="Ser/Thr_kinase_AS"/>
</dbReference>
<evidence type="ECO:0000256" key="8">
    <source>
        <dbReference type="ARBA" id="ARBA00022840"/>
    </source>
</evidence>
<evidence type="ECO:0000256" key="3">
    <source>
        <dbReference type="ARBA" id="ARBA00022574"/>
    </source>
</evidence>
<dbReference type="GO" id="GO:0004674">
    <property type="term" value="F:protein serine/threonine kinase activity"/>
    <property type="evidence" value="ECO:0007669"/>
    <property type="project" value="UniProtKB-KW"/>
</dbReference>
<name>A0AAV0BMB1_PHAPC</name>
<feature type="domain" description="Protein kinase" evidence="11">
    <location>
        <begin position="28"/>
        <end position="323"/>
    </location>
</feature>
<feature type="region of interest" description="Disordered" evidence="10">
    <location>
        <begin position="397"/>
        <end position="416"/>
    </location>
</feature>
<dbReference type="FunFam" id="1.10.510.10:FF:000497">
    <property type="entry name" value="Phosphoinositide 3-kinase regulatory subunit"/>
    <property type="match status" value="1"/>
</dbReference>
<dbReference type="InterPro" id="IPR045162">
    <property type="entry name" value="Vps15-like"/>
</dbReference>
<dbReference type="PANTHER" id="PTHR17583">
    <property type="entry name" value="PHOSPHOINOSITIDE 3-KINASE REGULATORY SUBUNIT 4"/>
    <property type="match status" value="1"/>
</dbReference>
<dbReference type="InterPro" id="IPR011989">
    <property type="entry name" value="ARM-like"/>
</dbReference>
<dbReference type="GO" id="GO:0034271">
    <property type="term" value="C:phosphatidylinositol 3-kinase complex, class III, type I"/>
    <property type="evidence" value="ECO:0007669"/>
    <property type="project" value="TreeGrafter"/>
</dbReference>
<dbReference type="SUPFAM" id="SSF48371">
    <property type="entry name" value="ARM repeat"/>
    <property type="match status" value="1"/>
</dbReference>
<dbReference type="SMART" id="SM00220">
    <property type="entry name" value="S_TKc"/>
    <property type="match status" value="1"/>
</dbReference>
<evidence type="ECO:0000313" key="13">
    <source>
        <dbReference type="Proteomes" id="UP001153365"/>
    </source>
</evidence>
<dbReference type="EC" id="2.7.11.1" evidence="1"/>
<dbReference type="InterPro" id="IPR016024">
    <property type="entry name" value="ARM-type_fold"/>
</dbReference>
<dbReference type="GO" id="GO:0034272">
    <property type="term" value="C:phosphatidylinositol 3-kinase complex, class III, type II"/>
    <property type="evidence" value="ECO:0007669"/>
    <property type="project" value="TreeGrafter"/>
</dbReference>
<dbReference type="SUPFAM" id="SSF50978">
    <property type="entry name" value="WD40 repeat-like"/>
    <property type="match status" value="1"/>
</dbReference>
<proteinExistence type="predicted"/>
<evidence type="ECO:0000256" key="5">
    <source>
        <dbReference type="ARBA" id="ARBA00022737"/>
    </source>
</evidence>
<organism evidence="12 13">
    <name type="scientific">Phakopsora pachyrhizi</name>
    <name type="common">Asian soybean rust disease fungus</name>
    <dbReference type="NCBI Taxonomy" id="170000"/>
    <lineage>
        <taxon>Eukaryota</taxon>
        <taxon>Fungi</taxon>
        <taxon>Dikarya</taxon>
        <taxon>Basidiomycota</taxon>
        <taxon>Pucciniomycotina</taxon>
        <taxon>Pucciniomycetes</taxon>
        <taxon>Pucciniales</taxon>
        <taxon>Phakopsoraceae</taxon>
        <taxon>Phakopsora</taxon>
    </lineage>
</organism>
<evidence type="ECO:0000256" key="1">
    <source>
        <dbReference type="ARBA" id="ARBA00012513"/>
    </source>
</evidence>
<keyword evidence="2" id="KW-0723">Serine/threonine-protein kinase</keyword>
<dbReference type="SMART" id="SM00320">
    <property type="entry name" value="WD40"/>
    <property type="match status" value="5"/>
</dbReference>
<evidence type="ECO:0000256" key="7">
    <source>
        <dbReference type="ARBA" id="ARBA00022777"/>
    </source>
</evidence>
<keyword evidence="8" id="KW-0067">ATP-binding</keyword>
<dbReference type="GO" id="GO:0006623">
    <property type="term" value="P:protein targeting to vacuole"/>
    <property type="evidence" value="ECO:0007669"/>
    <property type="project" value="TreeGrafter"/>
</dbReference>
<dbReference type="InterPro" id="IPR015943">
    <property type="entry name" value="WD40/YVTN_repeat-like_dom_sf"/>
</dbReference>
<dbReference type="CDD" id="cd13980">
    <property type="entry name" value="STKc_Vps15"/>
    <property type="match status" value="1"/>
</dbReference>
<dbReference type="PROSITE" id="PS50294">
    <property type="entry name" value="WD_REPEATS_REGION"/>
    <property type="match status" value="1"/>
</dbReference>
<evidence type="ECO:0000256" key="6">
    <source>
        <dbReference type="ARBA" id="ARBA00022741"/>
    </source>
</evidence>
<dbReference type="Proteomes" id="UP001153365">
    <property type="component" value="Unassembled WGS sequence"/>
</dbReference>
<dbReference type="Gene3D" id="2.130.10.10">
    <property type="entry name" value="YVTN repeat-like/Quinoprotein amine dehydrogenase"/>
    <property type="match status" value="3"/>
</dbReference>
<dbReference type="Pfam" id="PF00400">
    <property type="entry name" value="WD40"/>
    <property type="match status" value="1"/>
</dbReference>
<comment type="caution">
    <text evidence="12">The sequence shown here is derived from an EMBL/GenBank/DDBJ whole genome shotgun (WGS) entry which is preliminary data.</text>
</comment>
<dbReference type="InterPro" id="IPR000719">
    <property type="entry name" value="Prot_kinase_dom"/>
</dbReference>
<dbReference type="InterPro" id="IPR001680">
    <property type="entry name" value="WD40_rpt"/>
</dbReference>
<dbReference type="InterPro" id="IPR011009">
    <property type="entry name" value="Kinase-like_dom_sf"/>
</dbReference>
<evidence type="ECO:0000256" key="9">
    <source>
        <dbReference type="PROSITE-ProRule" id="PRU00221"/>
    </source>
</evidence>
<keyword evidence="6" id="KW-0547">Nucleotide-binding</keyword>
<feature type="region of interest" description="Disordered" evidence="10">
    <location>
        <begin position="336"/>
        <end position="358"/>
    </location>
</feature>
<sequence>MGNASSNNLNRPAGLTLDSFVSELGSDVLYEKSLGSSRFLKTIRARHKCGRIVVKVFVKTNSSFSLKAFLRRLKLESELLKDIPNVLTYQKSIETEKAGYLIRQWLTNNLYDRIRLVIMKMHFYNTRPFLSLAEKKWIAFQLLMAMRDSWKRQVPHGDIKSENVIVTSWNWVYITDFSTAFKPSYLPEDDPADFSYFFDTSSRRSCYIAPERFYPSRGADLDGPSKSKLTEAMDVFSLGCVIAEMFLDGKSPFTLSQMFNYKREEYSVEQHLRNIEDEKIRDLVRTMIQRNPEDRLTFQDHVINCRANKTFPNSFYIFLHPFLLSLQELSGISPPEQATRQSYNSGGNAVNATNKHGLGANETASPVILRNNSDSIIEKLWSEFDFVTKFLGATRKRKPRTQDNESFGADKNNVLDENKNNEMNVSQKRSTWSCTDFPLQTHVPGYHSSLKTTPEPRKSLIDDDVTLILLSVLSSTIRNCAYPSSIIKGLDLYLVLVEHLADETILDRVLPYLVSLLNINDTSSNCDLVKSKTLFCLTQVLLLVEMITPSNSSLFSEYLIPNLRHFVNEPSELVRSTLGRCIGSLSLIAKRFLNLTQVMHQTQRRMIGGGTPNLTNIGEANNDNFESTYDYNLNELQRQFQEIVVSLLTDSSSTTKRSLLTSLPDLANFFGRTKTNDILLSHLLTYLNENDWMLRVAFFDCIVEIIKETGPVSVEEYILPLMVQALADSEEFVTVRVVSSLTKIIQKELLGKPRLWELIAAVIVLLSHPNSWVRQASAQLIEAASKVLPTTDTWCILYPALRKLLKCDIEDLDEISILNNLEPPIPRIVYEAAVVWAGRKQPSSFWNCSATDTHSRKKYTSVTSQANSPARQPRIPSLPILSEDDTEQLKKLQNIGMKSVDESRLKNMRQHILKLADARARLPTPNPTLEVANLLGKSDVPLQDFGVPLHNIILKNTFASEIPPRLNSASGPNIRNARSLDVSPRKTSIDTQISFSSNDVDRPGSRLESPIVSDLRRHLVQKNLPSQNNGLAIHSPELRTTSVPVSQSSSINSADLQPLGGFLELSSGATAKPKLDAKNPGPSSKGFEISRVNPATARDKTSVFGTLDIEARPRPFRDISQDFFLGGTGNPPATEQTSHQSLNLPYVSGLMHQRFSSTYEGHDSNIRYLLERTFLDSYREPLPEFGPVVTHGIPRRKAFRAFLAPRENNGGIGSGGLVGSLVEHTAAISCLVVSPDFVFFVTGSHDGTIKVWDTVRLEKNVTSKSRHTFSLGGKVTNICMLENSHCVASASTNGTLCVHRVDVNFESSVPIYGKLELIRQHKLDAEHYITCMVHYNTTTSSNLIYTTNRCLIATLDIRTMRITQRLESPKHLGPLMRLCVDKWKIWLVVGTSRGYLSLWDLRFGLLLRTWRVANGPIYQLEVHPTQGKGRWIIIAALTKIEDGIDQSPINQVMQVWDLEANKIVQAFVVSRATFETTLDCYKASNQLSDQIFLTRGNAVSKNQVQESVQESDEASCAIELLLRQNKGKSSEDRLDQALKFPKSLSKLALRPTVHSFLVGSQYFENMSSSGEFINMPEELSLTSKYCDTKPRGYVIAAGEDRKIRFWDLSTPPRSKLISGIEVEEERPQYKLDSSGSPALYLEYIGKPFPSNSSNSTNIRRKYDNSRNINEINSRPTSSNPTIPHRSTVVANYQMNVLKNHRDCITCIGLIEIPFRCIVSGDRSGEIHIYEYKDGKNEASSTGRSIRK</sequence>
<gene>
    <name evidence="12" type="ORF">PPACK8108_LOCUS21822</name>
</gene>
<dbReference type="InterPro" id="IPR036322">
    <property type="entry name" value="WD40_repeat_dom_sf"/>
</dbReference>
<dbReference type="PROSITE" id="PS50011">
    <property type="entry name" value="PROTEIN_KINASE_DOM"/>
    <property type="match status" value="1"/>
</dbReference>
<protein>
    <recommendedName>
        <fullName evidence="1">non-specific serine/threonine protein kinase</fullName>
        <ecNumber evidence="1">2.7.11.1</ecNumber>
    </recommendedName>
</protein>
<accession>A0AAV0BMB1</accession>
<evidence type="ECO:0000259" key="11">
    <source>
        <dbReference type="PROSITE" id="PS50011"/>
    </source>
</evidence>
<dbReference type="Gene3D" id="1.25.10.10">
    <property type="entry name" value="Leucine-rich Repeat Variant"/>
    <property type="match status" value="1"/>
</dbReference>
<dbReference type="Gene3D" id="1.10.510.10">
    <property type="entry name" value="Transferase(Phosphotransferase) domain 1"/>
    <property type="match status" value="1"/>
</dbReference>